<dbReference type="CDD" id="cd00840">
    <property type="entry name" value="MPP_Mre11_N"/>
    <property type="match status" value="1"/>
</dbReference>
<dbReference type="GO" id="GO:0008408">
    <property type="term" value="F:3'-5' exonuclease activity"/>
    <property type="evidence" value="ECO:0007669"/>
    <property type="project" value="InterPro"/>
</dbReference>
<keyword evidence="4" id="KW-0255">Endonuclease</keyword>
<comment type="function">
    <text evidence="4">SbcCD cleaves DNA hairpin structures. These structures can inhibit DNA replication and are intermediates in certain DNA recombination reactions. The complex acts as a 3'-&gt;5' double strand exonuclease that can open hairpins. It also has a 5' single-strand endonuclease activity.</text>
</comment>
<dbReference type="SUPFAM" id="SSF56300">
    <property type="entry name" value="Metallo-dependent phosphatases"/>
    <property type="match status" value="1"/>
</dbReference>
<evidence type="ECO:0000256" key="2">
    <source>
        <dbReference type="ARBA" id="ARBA00022801"/>
    </source>
</evidence>
<dbReference type="InterPro" id="IPR029052">
    <property type="entry name" value="Metallo-depent_PP-like"/>
</dbReference>
<dbReference type="EMBL" id="DTFV01000028">
    <property type="protein sequence ID" value="HGI29981.1"/>
    <property type="molecule type" value="Genomic_DNA"/>
</dbReference>
<comment type="similarity">
    <text evidence="4">Belongs to the SbcD family.</text>
</comment>
<evidence type="ECO:0000313" key="6">
    <source>
        <dbReference type="EMBL" id="HGI29981.1"/>
    </source>
</evidence>
<protein>
    <recommendedName>
        <fullName evidence="4">Nuclease SbcCD subunit D</fullName>
    </recommendedName>
</protein>
<gene>
    <name evidence="4" type="primary">sbcD</name>
    <name evidence="6" type="ORF">ENV30_01520</name>
</gene>
<evidence type="ECO:0000256" key="1">
    <source>
        <dbReference type="ARBA" id="ARBA00022722"/>
    </source>
</evidence>
<keyword evidence="2 4" id="KW-0378">Hydrolase</keyword>
<dbReference type="Gene3D" id="3.60.21.10">
    <property type="match status" value="1"/>
</dbReference>
<feature type="domain" description="Calcineurin-like phosphoesterase" evidence="5">
    <location>
        <begin position="4"/>
        <end position="214"/>
    </location>
</feature>
<dbReference type="GO" id="GO:0006310">
    <property type="term" value="P:DNA recombination"/>
    <property type="evidence" value="ECO:0007669"/>
    <property type="project" value="UniProtKB-KW"/>
</dbReference>
<name>A0A7V4DDA4_9BACT</name>
<dbReference type="PANTHER" id="PTHR30337:SF0">
    <property type="entry name" value="NUCLEASE SBCCD SUBUNIT D"/>
    <property type="match status" value="1"/>
</dbReference>
<dbReference type="Pfam" id="PF00149">
    <property type="entry name" value="Metallophos"/>
    <property type="match status" value="1"/>
</dbReference>
<comment type="caution">
    <text evidence="6">The sequence shown here is derived from an EMBL/GenBank/DDBJ whole genome shotgun (WGS) entry which is preliminary data.</text>
</comment>
<dbReference type="GO" id="GO:0006260">
    <property type="term" value="P:DNA replication"/>
    <property type="evidence" value="ECO:0007669"/>
    <property type="project" value="UniProtKB-KW"/>
</dbReference>
<keyword evidence="1 4" id="KW-0540">Nuclease</keyword>
<dbReference type="GO" id="GO:0004519">
    <property type="term" value="F:endonuclease activity"/>
    <property type="evidence" value="ECO:0007669"/>
    <property type="project" value="UniProtKB-KW"/>
</dbReference>
<dbReference type="NCBIfam" id="TIGR00619">
    <property type="entry name" value="sbcd"/>
    <property type="match status" value="1"/>
</dbReference>
<proteinExistence type="inferred from homology"/>
<dbReference type="InterPro" id="IPR004843">
    <property type="entry name" value="Calcineurin-like_PHP"/>
</dbReference>
<keyword evidence="4" id="KW-0233">DNA recombination</keyword>
<dbReference type="PANTHER" id="PTHR30337">
    <property type="entry name" value="COMPONENT OF ATP-DEPENDENT DSDNA EXONUCLEASE"/>
    <property type="match status" value="1"/>
</dbReference>
<evidence type="ECO:0000259" key="5">
    <source>
        <dbReference type="Pfam" id="PF00149"/>
    </source>
</evidence>
<dbReference type="InterPro" id="IPR004593">
    <property type="entry name" value="SbcD"/>
</dbReference>
<sequence length="383" mass="44870">MKPLKILHTADWHLGLVSWKSHREIDRLEEQRECLEKLTRVARDERVDLVLHAGDLFHQYYHPPREAIQLAAEVIVELAEVAPFVWLIGNHDWYAVEALQRVFPKNITVIRDMEPRTFPELGVTIFPIPYLPLSRFLADHPGETVQAMVRDRLRRTMEEWKRLFNPRHFHILLGHLTVEELAFYAEANASREVFLKKADFPHGFSYGALGHLHGYTVLEAPFSLCYPSSLVPENFKNPDQKGGFVLVELVFGEKPRIHPVFFESSALLSIDLEKPLGVLEVRRLIEERLRNGRRNYVRLRIPGEMLSPEWFTELRRLRGERFEVVVVEAVWDEEEHRESDQASFDVAALPELFARFAEEEGLSEDVVRLFEVYYHRAFEEEQE</sequence>
<dbReference type="InterPro" id="IPR050535">
    <property type="entry name" value="DNA_Repair-Maintenance_Comp"/>
</dbReference>
<keyword evidence="3 4" id="KW-0269">Exonuclease</keyword>
<accession>A0A7V4DDA4</accession>
<dbReference type="InterPro" id="IPR041796">
    <property type="entry name" value="Mre11_N"/>
</dbReference>
<keyword evidence="4" id="KW-0235">DNA replication</keyword>
<dbReference type="AlphaFoldDB" id="A0A7V4DDA4"/>
<evidence type="ECO:0000256" key="3">
    <source>
        <dbReference type="ARBA" id="ARBA00022839"/>
    </source>
</evidence>
<reference evidence="6" key="1">
    <citation type="journal article" date="2020" name="mSystems">
        <title>Genome- and Community-Level Interaction Insights into Carbon Utilization and Element Cycling Functions of Hydrothermarchaeota in Hydrothermal Sediment.</title>
        <authorList>
            <person name="Zhou Z."/>
            <person name="Liu Y."/>
            <person name="Xu W."/>
            <person name="Pan J."/>
            <person name="Luo Z.H."/>
            <person name="Li M."/>
        </authorList>
    </citation>
    <scope>NUCLEOTIDE SEQUENCE [LARGE SCALE GENOMIC DNA]</scope>
    <source>
        <strain evidence="6">SpSt-747</strain>
    </source>
</reference>
<organism evidence="6">
    <name type="scientific">Candidatus Caldatribacterium californiense</name>
    <dbReference type="NCBI Taxonomy" id="1454726"/>
    <lineage>
        <taxon>Bacteria</taxon>
        <taxon>Pseudomonadati</taxon>
        <taxon>Atribacterota</taxon>
        <taxon>Atribacteria</taxon>
        <taxon>Atribacterales</taxon>
        <taxon>Candidatus Caldatribacteriaceae</taxon>
        <taxon>Candidatus Caldatribacterium</taxon>
    </lineage>
</organism>
<comment type="subunit">
    <text evidence="4">Heterodimer of SbcC and SbcD.</text>
</comment>
<evidence type="ECO:0000256" key="4">
    <source>
        <dbReference type="RuleBase" id="RU363069"/>
    </source>
</evidence>